<name>A0A1Y1KEH8_PHOPY</name>
<proteinExistence type="predicted"/>
<reference evidence="1" key="1">
    <citation type="journal article" date="2016" name="Sci. Rep.">
        <title>Molecular characterization of firefly nuptial gifts: a multi-omics approach sheds light on postcopulatory sexual selection.</title>
        <authorList>
            <person name="Al-Wathiqui N."/>
            <person name="Fallon T.R."/>
            <person name="South A."/>
            <person name="Weng J.K."/>
            <person name="Lewis S.M."/>
        </authorList>
    </citation>
    <scope>NUCLEOTIDE SEQUENCE</scope>
</reference>
<dbReference type="AlphaFoldDB" id="A0A1Y1KEH8"/>
<evidence type="ECO:0000313" key="1">
    <source>
        <dbReference type="EMBL" id="JAV59923.1"/>
    </source>
</evidence>
<dbReference type="EMBL" id="GEZM01085856">
    <property type="protein sequence ID" value="JAV59923.1"/>
    <property type="molecule type" value="Transcribed_RNA"/>
</dbReference>
<protein>
    <submittedName>
        <fullName evidence="1">Uncharacterized protein</fullName>
    </submittedName>
</protein>
<sequence>MINVKSIARIPDEGARRFEGETAATDTETAIHTEREGVRILTVEEDSQLKKITSSVTTLSRDSRIALEDQQHTTFQSTSSESCMPQLLHHYGYPLAVFFSFSSL</sequence>
<organism evidence="1">
    <name type="scientific">Photinus pyralis</name>
    <name type="common">Common eastern firefly</name>
    <name type="synonym">Lampyris pyralis</name>
    <dbReference type="NCBI Taxonomy" id="7054"/>
    <lineage>
        <taxon>Eukaryota</taxon>
        <taxon>Metazoa</taxon>
        <taxon>Ecdysozoa</taxon>
        <taxon>Arthropoda</taxon>
        <taxon>Hexapoda</taxon>
        <taxon>Insecta</taxon>
        <taxon>Pterygota</taxon>
        <taxon>Neoptera</taxon>
        <taxon>Endopterygota</taxon>
        <taxon>Coleoptera</taxon>
        <taxon>Polyphaga</taxon>
        <taxon>Elateriformia</taxon>
        <taxon>Elateroidea</taxon>
        <taxon>Lampyridae</taxon>
        <taxon>Lampyrinae</taxon>
        <taxon>Photinus</taxon>
    </lineage>
</organism>
<accession>A0A1Y1KEH8</accession>